<gene>
    <name evidence="1" type="ORF">FIBSPDRAFT_920244</name>
</gene>
<dbReference type="InterPro" id="IPR032675">
    <property type="entry name" value="LRR_dom_sf"/>
</dbReference>
<dbReference type="Proteomes" id="UP000076532">
    <property type="component" value="Unassembled WGS sequence"/>
</dbReference>
<reference evidence="1 2" key="1">
    <citation type="journal article" date="2016" name="Mol. Biol. Evol.">
        <title>Comparative Genomics of Early-Diverging Mushroom-Forming Fungi Provides Insights into the Origins of Lignocellulose Decay Capabilities.</title>
        <authorList>
            <person name="Nagy L.G."/>
            <person name="Riley R."/>
            <person name="Tritt A."/>
            <person name="Adam C."/>
            <person name="Daum C."/>
            <person name="Floudas D."/>
            <person name="Sun H."/>
            <person name="Yadav J.S."/>
            <person name="Pangilinan J."/>
            <person name="Larsson K.H."/>
            <person name="Matsuura K."/>
            <person name="Barry K."/>
            <person name="Labutti K."/>
            <person name="Kuo R."/>
            <person name="Ohm R.A."/>
            <person name="Bhattacharya S.S."/>
            <person name="Shirouzu T."/>
            <person name="Yoshinaga Y."/>
            <person name="Martin F.M."/>
            <person name="Grigoriev I.V."/>
            <person name="Hibbett D.S."/>
        </authorList>
    </citation>
    <scope>NUCLEOTIDE SEQUENCE [LARGE SCALE GENOMIC DNA]</scope>
    <source>
        <strain evidence="1 2">CBS 109695</strain>
    </source>
</reference>
<dbReference type="STRING" id="436010.A0A166HNN2"/>
<name>A0A166HNN2_9AGAM</name>
<protein>
    <recommendedName>
        <fullName evidence="3">F-box domain-containing protein</fullName>
    </recommendedName>
</protein>
<dbReference type="AlphaFoldDB" id="A0A166HNN2"/>
<evidence type="ECO:0008006" key="3">
    <source>
        <dbReference type="Google" id="ProtNLM"/>
    </source>
</evidence>
<evidence type="ECO:0000313" key="1">
    <source>
        <dbReference type="EMBL" id="KZP19057.1"/>
    </source>
</evidence>
<keyword evidence="2" id="KW-1185">Reference proteome</keyword>
<dbReference type="Gene3D" id="3.80.10.10">
    <property type="entry name" value="Ribonuclease Inhibitor"/>
    <property type="match status" value="1"/>
</dbReference>
<dbReference type="EMBL" id="KV417567">
    <property type="protein sequence ID" value="KZP19057.1"/>
    <property type="molecule type" value="Genomic_DNA"/>
</dbReference>
<accession>A0A166HNN2</accession>
<organism evidence="1 2">
    <name type="scientific">Athelia psychrophila</name>
    <dbReference type="NCBI Taxonomy" id="1759441"/>
    <lineage>
        <taxon>Eukaryota</taxon>
        <taxon>Fungi</taxon>
        <taxon>Dikarya</taxon>
        <taxon>Basidiomycota</taxon>
        <taxon>Agaricomycotina</taxon>
        <taxon>Agaricomycetes</taxon>
        <taxon>Agaricomycetidae</taxon>
        <taxon>Atheliales</taxon>
        <taxon>Atheliaceae</taxon>
        <taxon>Athelia</taxon>
    </lineage>
</organism>
<dbReference type="SUPFAM" id="SSF52047">
    <property type="entry name" value="RNI-like"/>
    <property type="match status" value="1"/>
</dbReference>
<dbReference type="OrthoDB" id="3256367at2759"/>
<sequence length="221" mass="23844">MDTLPVELTSHILQFACTDNGDTARRLSLVSAHFRQVVQPYRYQSIAVTGYTQISTLEQILSSTPAHARHTRDICITDTSQTPDDAKRVAPHLTRLLALLAPALSTLSLSCAHPRTSTILISFLFGLHHPRLQELSVRGYYPFPALPRGMPALSHLHLSGNRNPHGLLLAGGLEAAFPGLTHLRVSGLQGAKTFAGEVVEAVEGAEISPVQSGCKLCDPAM</sequence>
<proteinExistence type="predicted"/>
<evidence type="ECO:0000313" key="2">
    <source>
        <dbReference type="Proteomes" id="UP000076532"/>
    </source>
</evidence>